<evidence type="ECO:0000313" key="2">
    <source>
        <dbReference type="EMBL" id="SDI09811.1"/>
    </source>
</evidence>
<dbReference type="Proteomes" id="UP000198900">
    <property type="component" value="Unassembled WGS sequence"/>
</dbReference>
<evidence type="ECO:0000256" key="1">
    <source>
        <dbReference type="SAM" id="SignalP"/>
    </source>
</evidence>
<feature type="signal peptide" evidence="1">
    <location>
        <begin position="1"/>
        <end position="33"/>
    </location>
</feature>
<name>A0A7Z7FHW5_9BURK</name>
<dbReference type="RefSeq" id="WP_091780701.1">
    <property type="nucleotide sequence ID" value="NZ_FNDI01000012.1"/>
</dbReference>
<reference evidence="2" key="1">
    <citation type="submission" date="2016-10" db="EMBL/GenBank/DDBJ databases">
        <authorList>
            <person name="Varghese N."/>
            <person name="Submissions S."/>
        </authorList>
    </citation>
    <scope>NUCLEOTIDE SEQUENCE [LARGE SCALE GENOMIC DNA]</scope>
    <source>
        <strain evidence="2">YR281</strain>
    </source>
</reference>
<comment type="caution">
    <text evidence="2">The sequence shown here is derived from an EMBL/GenBank/DDBJ whole genome shotgun (WGS) entry which is preliminary data.</text>
</comment>
<proteinExistence type="predicted"/>
<dbReference type="AlphaFoldDB" id="A0A7Z7FHW5"/>
<dbReference type="PROSITE" id="PS51257">
    <property type="entry name" value="PROKAR_LIPOPROTEIN"/>
    <property type="match status" value="1"/>
</dbReference>
<keyword evidence="1" id="KW-0732">Signal</keyword>
<protein>
    <submittedName>
        <fullName evidence="2">Uncharacterized protein</fullName>
    </submittedName>
</protein>
<sequence>MPASTTRYRGKQLQSFKFAAVAAASALALSACGGVNQYLADRSETTELYHVFDIKTAADI</sequence>
<accession>A0A7Z7FHW5</accession>
<gene>
    <name evidence="2" type="ORF">SAMN04487926_1123</name>
</gene>
<dbReference type="EMBL" id="FNDI01000012">
    <property type="protein sequence ID" value="SDI09811.1"/>
    <property type="molecule type" value="Genomic_DNA"/>
</dbReference>
<evidence type="ECO:0000313" key="3">
    <source>
        <dbReference type="Proteomes" id="UP000198900"/>
    </source>
</evidence>
<keyword evidence="3" id="KW-1185">Reference proteome</keyword>
<organism evidence="2 3">
    <name type="scientific">Paraburkholderia steynii</name>
    <dbReference type="NCBI Taxonomy" id="1245441"/>
    <lineage>
        <taxon>Bacteria</taxon>
        <taxon>Pseudomonadati</taxon>
        <taxon>Pseudomonadota</taxon>
        <taxon>Betaproteobacteria</taxon>
        <taxon>Burkholderiales</taxon>
        <taxon>Burkholderiaceae</taxon>
        <taxon>Paraburkholderia</taxon>
    </lineage>
</organism>
<feature type="chain" id="PRO_5030750162" evidence="1">
    <location>
        <begin position="34"/>
        <end position="60"/>
    </location>
</feature>